<comment type="subcellular location">
    <subcellularLocation>
        <location evidence="1 13">Endoplasmic reticulum membrane</location>
        <topology evidence="1 13">Multi-pass membrane protein</topology>
    </subcellularLocation>
</comment>
<evidence type="ECO:0000256" key="9">
    <source>
        <dbReference type="ARBA" id="ARBA00022824"/>
    </source>
</evidence>
<evidence type="ECO:0000256" key="5">
    <source>
        <dbReference type="ARBA" id="ARBA00022502"/>
    </source>
</evidence>
<comment type="caution">
    <text evidence="14">The sequence shown here is derived from an EMBL/GenBank/DDBJ whole genome shotgun (WGS) entry which is preliminary data.</text>
</comment>
<evidence type="ECO:0000256" key="13">
    <source>
        <dbReference type="RuleBase" id="RU365064"/>
    </source>
</evidence>
<feature type="transmembrane region" description="Helical" evidence="13">
    <location>
        <begin position="87"/>
        <end position="104"/>
    </location>
</feature>
<reference evidence="14" key="1">
    <citation type="submission" date="2021-06" db="EMBL/GenBank/DDBJ databases">
        <authorList>
            <person name="Kallberg Y."/>
            <person name="Tangrot J."/>
            <person name="Rosling A."/>
        </authorList>
    </citation>
    <scope>NUCLEOTIDE SEQUENCE</scope>
    <source>
        <strain evidence="14">IA702</strain>
    </source>
</reference>
<evidence type="ECO:0000256" key="6">
    <source>
        <dbReference type="ARBA" id="ARBA00022676"/>
    </source>
</evidence>
<feature type="transmembrane region" description="Helical" evidence="13">
    <location>
        <begin position="163"/>
        <end position="184"/>
    </location>
</feature>
<keyword evidence="8 13" id="KW-0812">Transmembrane</keyword>
<dbReference type="AlphaFoldDB" id="A0A9N8VFH7"/>
<dbReference type="EC" id="2.4.1.-" evidence="13"/>
<comment type="function">
    <text evidence="12 13">Mannosyltransferase involved in glycosylphosphatidylinositol-anchor biosynthesis. Transfers the first alpha-1,4-mannose to GlcN-acyl-PI during GPI precursor assembly. Required for cell wall integrity.</text>
</comment>
<evidence type="ECO:0000256" key="2">
    <source>
        <dbReference type="ARBA" id="ARBA00004687"/>
    </source>
</evidence>
<feature type="transmembrane region" description="Helical" evidence="13">
    <location>
        <begin position="357"/>
        <end position="375"/>
    </location>
</feature>
<evidence type="ECO:0000256" key="11">
    <source>
        <dbReference type="ARBA" id="ARBA00023136"/>
    </source>
</evidence>
<evidence type="ECO:0000313" key="14">
    <source>
        <dbReference type="EMBL" id="CAG8454200.1"/>
    </source>
</evidence>
<evidence type="ECO:0000256" key="8">
    <source>
        <dbReference type="ARBA" id="ARBA00022692"/>
    </source>
</evidence>
<dbReference type="Pfam" id="PF05007">
    <property type="entry name" value="Mannosyl_trans"/>
    <property type="match status" value="2"/>
</dbReference>
<sequence>MLTLNQSFASTCAFAVIIRLLMLLYGEWQDAHLQVKYTDIDYKVLTDAARYVTIGESPYQRATYRYTPLLAFLLTPNIYLHKSFGKVLFVLADILIGTLIYKILRLRGLPELEAVTYSAYWLYNPMVANISTRGSAESLIGALVLSTLYLITTKRFYAASVMFGLSVHFKIYPIIYSVPLLILLDDEDYWGIPWKGKEKVHDTWTVKHWTGKIARFVTPTRVWFGIISGGVFLYRCSEFELPSDIIINPSIIICTRSFKSFIPEHITQSYSQEFLRETYFYHVVRKDHRHNFSLWFYYIYLSYNEPHGTLLGIATFIPQFWLTFLLGAAFGKDLFFACFIQTFAFVTYQKVCTSQYFMWYTCLLPLILPSTLITFKYKGFMLLLAWVVSQALWLNEAYKLEFLGQNTFFAIWKASLLFFAANLWILKELTSKHMFESVFELGKVRKIWERRSRIMDETMERESLM</sequence>
<dbReference type="InterPro" id="IPR007704">
    <property type="entry name" value="PIG-M"/>
</dbReference>
<dbReference type="OrthoDB" id="1741594at2759"/>
<dbReference type="Proteomes" id="UP000789572">
    <property type="component" value="Unassembled WGS sequence"/>
</dbReference>
<dbReference type="GO" id="GO:0004376">
    <property type="term" value="F:GPI mannosyltransferase activity"/>
    <property type="evidence" value="ECO:0007669"/>
    <property type="project" value="InterPro"/>
</dbReference>
<dbReference type="PANTHER" id="PTHR12886:SF0">
    <property type="entry name" value="GPI MANNOSYLTRANSFERASE 1"/>
    <property type="match status" value="1"/>
</dbReference>
<protein>
    <recommendedName>
        <fullName evidence="4 13">GPI mannosyltransferase 1</fullName>
        <ecNumber evidence="13">2.4.1.-</ecNumber>
    </recommendedName>
    <alternativeName>
        <fullName evidence="13">GPI mannosyltransferase I</fullName>
    </alternativeName>
</protein>
<accession>A0A9N8VFH7</accession>
<evidence type="ECO:0000256" key="4">
    <source>
        <dbReference type="ARBA" id="ARBA00013797"/>
    </source>
</evidence>
<keyword evidence="9 13" id="KW-0256">Endoplasmic reticulum</keyword>
<organism evidence="14 15">
    <name type="scientific">Paraglomus occultum</name>
    <dbReference type="NCBI Taxonomy" id="144539"/>
    <lineage>
        <taxon>Eukaryota</taxon>
        <taxon>Fungi</taxon>
        <taxon>Fungi incertae sedis</taxon>
        <taxon>Mucoromycota</taxon>
        <taxon>Glomeromycotina</taxon>
        <taxon>Glomeromycetes</taxon>
        <taxon>Paraglomerales</taxon>
        <taxon>Paraglomeraceae</taxon>
        <taxon>Paraglomus</taxon>
    </lineage>
</organism>
<evidence type="ECO:0000313" key="15">
    <source>
        <dbReference type="Proteomes" id="UP000789572"/>
    </source>
</evidence>
<dbReference type="GO" id="GO:1990529">
    <property type="term" value="C:glycosylphosphatidylinositol-mannosyltransferase I complex"/>
    <property type="evidence" value="ECO:0007669"/>
    <property type="project" value="TreeGrafter"/>
</dbReference>
<feature type="transmembrane region" description="Helical" evidence="13">
    <location>
        <begin position="407"/>
        <end position="426"/>
    </location>
</feature>
<dbReference type="EMBL" id="CAJVPJ010000009">
    <property type="protein sequence ID" value="CAG8454200.1"/>
    <property type="molecule type" value="Genomic_DNA"/>
</dbReference>
<proteinExistence type="inferred from homology"/>
<dbReference type="GO" id="GO:0005789">
    <property type="term" value="C:endoplasmic reticulum membrane"/>
    <property type="evidence" value="ECO:0007669"/>
    <property type="project" value="UniProtKB-SubCell"/>
</dbReference>
<name>A0A9N8VFH7_9GLOM</name>
<evidence type="ECO:0000256" key="1">
    <source>
        <dbReference type="ARBA" id="ARBA00004477"/>
    </source>
</evidence>
<feature type="transmembrane region" description="Helical" evidence="13">
    <location>
        <begin position="130"/>
        <end position="151"/>
    </location>
</feature>
<keyword evidence="15" id="KW-1185">Reference proteome</keyword>
<keyword evidence="10 13" id="KW-1133">Transmembrane helix</keyword>
<evidence type="ECO:0000256" key="7">
    <source>
        <dbReference type="ARBA" id="ARBA00022679"/>
    </source>
</evidence>
<dbReference type="GO" id="GO:0006506">
    <property type="term" value="P:GPI anchor biosynthetic process"/>
    <property type="evidence" value="ECO:0007669"/>
    <property type="project" value="UniProtKB-KW"/>
</dbReference>
<feature type="transmembrane region" description="Helical" evidence="13">
    <location>
        <begin position="6"/>
        <end position="26"/>
    </location>
</feature>
<comment type="pathway">
    <text evidence="2 13">Glycolipid biosynthesis; glycosylphosphatidylinositol-anchor biosynthesis.</text>
</comment>
<keyword evidence="7 13" id="KW-0808">Transferase</keyword>
<comment type="similarity">
    <text evidence="3 13">Belongs to the PIGM family.</text>
</comment>
<gene>
    <name evidence="14" type="ORF">POCULU_LOCUS197</name>
</gene>
<evidence type="ECO:0000256" key="3">
    <source>
        <dbReference type="ARBA" id="ARBA00011071"/>
    </source>
</evidence>
<dbReference type="PANTHER" id="PTHR12886">
    <property type="entry name" value="PIG-M MANNOSYLTRANSFERASE"/>
    <property type="match status" value="1"/>
</dbReference>
<evidence type="ECO:0000256" key="10">
    <source>
        <dbReference type="ARBA" id="ARBA00022989"/>
    </source>
</evidence>
<comment type="caution">
    <text evidence="13">Lacks conserved residue(s) required for the propagation of feature annotation.</text>
</comment>
<keyword evidence="6 13" id="KW-0328">Glycosyltransferase</keyword>
<keyword evidence="5 13" id="KW-0337">GPI-anchor biosynthesis</keyword>
<keyword evidence="11 13" id="KW-0472">Membrane</keyword>
<dbReference type="GO" id="GO:0051751">
    <property type="term" value="F:alpha-1,4-mannosyltransferase activity"/>
    <property type="evidence" value="ECO:0007669"/>
    <property type="project" value="InterPro"/>
</dbReference>
<evidence type="ECO:0000256" key="12">
    <source>
        <dbReference type="ARBA" id="ARBA00025399"/>
    </source>
</evidence>